<dbReference type="InterPro" id="IPR049730">
    <property type="entry name" value="SNF2/RAD54-like_C"/>
</dbReference>
<dbReference type="GO" id="GO:0008094">
    <property type="term" value="F:ATP-dependent activity, acting on DNA"/>
    <property type="evidence" value="ECO:0007669"/>
    <property type="project" value="TreeGrafter"/>
</dbReference>
<evidence type="ECO:0000256" key="2">
    <source>
        <dbReference type="ARBA" id="ARBA00022801"/>
    </source>
</evidence>
<dbReference type="PROSITE" id="PS51194">
    <property type="entry name" value="HELICASE_CTER"/>
    <property type="match status" value="1"/>
</dbReference>
<dbReference type="GO" id="GO:0005634">
    <property type="term" value="C:nucleus"/>
    <property type="evidence" value="ECO:0007669"/>
    <property type="project" value="TreeGrafter"/>
</dbReference>
<evidence type="ECO:0000256" key="3">
    <source>
        <dbReference type="ARBA" id="ARBA00022840"/>
    </source>
</evidence>
<proteinExistence type="predicted"/>
<dbReference type="InterPro" id="IPR027417">
    <property type="entry name" value="P-loop_NTPase"/>
</dbReference>
<dbReference type="GO" id="GO:0006281">
    <property type="term" value="P:DNA repair"/>
    <property type="evidence" value="ECO:0007669"/>
    <property type="project" value="TreeGrafter"/>
</dbReference>
<dbReference type="SUPFAM" id="SSF52540">
    <property type="entry name" value="P-loop containing nucleoside triphosphate hydrolases"/>
    <property type="match status" value="1"/>
</dbReference>
<protein>
    <recommendedName>
        <fullName evidence="4">Helicase C-terminal domain-containing protein</fullName>
    </recommendedName>
</protein>
<feature type="domain" description="Helicase C-terminal" evidence="4">
    <location>
        <begin position="26"/>
        <end position="181"/>
    </location>
</feature>
<dbReference type="Proteomes" id="UP001140091">
    <property type="component" value="Unassembled WGS sequence"/>
</dbReference>
<accession>A0A9W8IYH0</accession>
<evidence type="ECO:0000313" key="6">
    <source>
        <dbReference type="Proteomes" id="UP001140091"/>
    </source>
</evidence>
<dbReference type="PANTHER" id="PTHR45626:SF52">
    <property type="entry name" value="SINGLE-STRANDED DNA-DEPENDENT ATPASE (EUROFUNG)"/>
    <property type="match status" value="1"/>
</dbReference>
<reference evidence="5" key="1">
    <citation type="submission" date="2022-06" db="EMBL/GenBank/DDBJ databases">
        <title>Genome Sequence of Candolleomyces eurysporus.</title>
        <authorList>
            <person name="Buettner E."/>
        </authorList>
    </citation>
    <scope>NUCLEOTIDE SEQUENCE</scope>
    <source>
        <strain evidence="5">VTCC 930004</strain>
    </source>
</reference>
<dbReference type="CDD" id="cd18793">
    <property type="entry name" value="SF2_C_SNF"/>
    <property type="match status" value="1"/>
</dbReference>
<dbReference type="AlphaFoldDB" id="A0A9W8IYH0"/>
<dbReference type="Pfam" id="PF00271">
    <property type="entry name" value="Helicase_C"/>
    <property type="match status" value="1"/>
</dbReference>
<dbReference type="GO" id="GO:0016787">
    <property type="term" value="F:hydrolase activity"/>
    <property type="evidence" value="ECO:0007669"/>
    <property type="project" value="UniProtKB-KW"/>
</dbReference>
<gene>
    <name evidence="5" type="ORF">H1R20_g14052</name>
</gene>
<dbReference type="EMBL" id="JANBPK010001444">
    <property type="protein sequence ID" value="KAJ2923039.1"/>
    <property type="molecule type" value="Genomic_DNA"/>
</dbReference>
<evidence type="ECO:0000313" key="5">
    <source>
        <dbReference type="EMBL" id="KAJ2923039.1"/>
    </source>
</evidence>
<comment type="caution">
    <text evidence="5">The sequence shown here is derived from an EMBL/GenBank/DDBJ whole genome shotgun (WGS) entry which is preliminary data.</text>
</comment>
<dbReference type="GO" id="GO:0005524">
    <property type="term" value="F:ATP binding"/>
    <property type="evidence" value="ECO:0007669"/>
    <property type="project" value="UniProtKB-KW"/>
</dbReference>
<keyword evidence="2" id="KW-0378">Hydrolase</keyword>
<organism evidence="5 6">
    <name type="scientific">Candolleomyces eurysporus</name>
    <dbReference type="NCBI Taxonomy" id="2828524"/>
    <lineage>
        <taxon>Eukaryota</taxon>
        <taxon>Fungi</taxon>
        <taxon>Dikarya</taxon>
        <taxon>Basidiomycota</taxon>
        <taxon>Agaricomycotina</taxon>
        <taxon>Agaricomycetes</taxon>
        <taxon>Agaricomycetidae</taxon>
        <taxon>Agaricales</taxon>
        <taxon>Agaricineae</taxon>
        <taxon>Psathyrellaceae</taxon>
        <taxon>Candolleomyces</taxon>
    </lineage>
</organism>
<dbReference type="PANTHER" id="PTHR45626">
    <property type="entry name" value="TRANSCRIPTION TERMINATION FACTOR 2-RELATED"/>
    <property type="match status" value="1"/>
</dbReference>
<evidence type="ECO:0000259" key="4">
    <source>
        <dbReference type="PROSITE" id="PS51194"/>
    </source>
</evidence>
<keyword evidence="1" id="KW-0547">Nucleotide-binding</keyword>
<keyword evidence="3" id="KW-0067">ATP-binding</keyword>
<dbReference type="Gene3D" id="3.40.50.300">
    <property type="entry name" value="P-loop containing nucleotide triphosphate hydrolases"/>
    <property type="match status" value="1"/>
</dbReference>
<evidence type="ECO:0000256" key="1">
    <source>
        <dbReference type="ARBA" id="ARBA00022741"/>
    </source>
</evidence>
<feature type="non-terminal residue" evidence="5">
    <location>
        <position position="186"/>
    </location>
</feature>
<dbReference type="OrthoDB" id="448448at2759"/>
<sequence length="186" mass="21091">MQFSRLNPHSPNYDNDIQLVDGQGKSSDEDIVKTIVFSQWTTMLDKIEDALELSGIRYDRLDGTMRRDERNRAMDALKYDPACEVLLVSLKAGGVGLNLTAAQRVYLMDPYWNPAVENQAVDRIHRLGQTRPVTTVKLIIANTIEARLLEVQKKKTELANMTLGQNVTKADILNRRMEELQALFDG</sequence>
<dbReference type="SMART" id="SM00490">
    <property type="entry name" value="HELICc"/>
    <property type="match status" value="1"/>
</dbReference>
<dbReference type="InterPro" id="IPR001650">
    <property type="entry name" value="Helicase_C-like"/>
</dbReference>
<dbReference type="InterPro" id="IPR050628">
    <property type="entry name" value="SNF2_RAD54_helicase_TF"/>
</dbReference>
<name>A0A9W8IYH0_9AGAR</name>
<keyword evidence="6" id="KW-1185">Reference proteome</keyword>